<dbReference type="Proteomes" id="UP001335648">
    <property type="component" value="Unassembled WGS sequence"/>
</dbReference>
<organism evidence="2 3">
    <name type="scientific">Champsocephalus esox</name>
    <name type="common">pike icefish</name>
    <dbReference type="NCBI Taxonomy" id="159716"/>
    <lineage>
        <taxon>Eukaryota</taxon>
        <taxon>Metazoa</taxon>
        <taxon>Chordata</taxon>
        <taxon>Craniata</taxon>
        <taxon>Vertebrata</taxon>
        <taxon>Euteleostomi</taxon>
        <taxon>Actinopterygii</taxon>
        <taxon>Neopterygii</taxon>
        <taxon>Teleostei</taxon>
        <taxon>Neoteleostei</taxon>
        <taxon>Acanthomorphata</taxon>
        <taxon>Eupercaria</taxon>
        <taxon>Perciformes</taxon>
        <taxon>Notothenioidei</taxon>
        <taxon>Channichthyidae</taxon>
        <taxon>Champsocephalus</taxon>
    </lineage>
</organism>
<comment type="caution">
    <text evidence="2">The sequence shown here is derived from an EMBL/GenBank/DDBJ whole genome shotgun (WGS) entry which is preliminary data.</text>
</comment>
<evidence type="ECO:0000256" key="1">
    <source>
        <dbReference type="SAM" id="MobiDB-lite"/>
    </source>
</evidence>
<gene>
    <name evidence="2" type="ORF">CesoFtcFv8_012937</name>
</gene>
<evidence type="ECO:0000313" key="2">
    <source>
        <dbReference type="EMBL" id="KAK5892574.1"/>
    </source>
</evidence>
<reference evidence="2 3" key="1">
    <citation type="journal article" date="2023" name="Mol. Biol. Evol.">
        <title>Genomics of Secondarily Temperate Adaptation in the Only Non-Antarctic Icefish.</title>
        <authorList>
            <person name="Rivera-Colon A.G."/>
            <person name="Rayamajhi N."/>
            <person name="Minhas B.F."/>
            <person name="Madrigal G."/>
            <person name="Bilyk K.T."/>
            <person name="Yoon V."/>
            <person name="Hune M."/>
            <person name="Gregory S."/>
            <person name="Cheng C.H.C."/>
            <person name="Catchen J.M."/>
        </authorList>
    </citation>
    <scope>NUCLEOTIDE SEQUENCE [LARGE SCALE GENOMIC DNA]</scope>
    <source>
        <strain evidence="2">JC2023a</strain>
    </source>
</reference>
<accession>A0AAN8BWI3</accession>
<protein>
    <submittedName>
        <fullName evidence="2">Uncharacterized protein</fullName>
    </submittedName>
</protein>
<keyword evidence="3" id="KW-1185">Reference proteome</keyword>
<feature type="compositionally biased region" description="Polar residues" evidence="1">
    <location>
        <begin position="44"/>
        <end position="53"/>
    </location>
</feature>
<feature type="region of interest" description="Disordered" evidence="1">
    <location>
        <begin position="36"/>
        <end position="82"/>
    </location>
</feature>
<dbReference type="AlphaFoldDB" id="A0AAN8BWI3"/>
<evidence type="ECO:0000313" key="3">
    <source>
        <dbReference type="Proteomes" id="UP001335648"/>
    </source>
</evidence>
<name>A0AAN8BWI3_9TELE</name>
<sequence length="82" mass="8390">MLDRAALRACVCGGEEPEGAGVIPAAVSDQIAMAHAADRHNKTTSRPTRNTLRGSAPPHTAGPMGAAPSLPPPINRRSEPAS</sequence>
<dbReference type="EMBL" id="JAULUE010002055">
    <property type="protein sequence ID" value="KAK5892574.1"/>
    <property type="molecule type" value="Genomic_DNA"/>
</dbReference>
<proteinExistence type="predicted"/>